<evidence type="ECO:0000313" key="2">
    <source>
        <dbReference type="EMBL" id="CAM08025.1"/>
    </source>
</evidence>
<evidence type="ECO:0000256" key="1">
    <source>
        <dbReference type="SAM" id="Phobius"/>
    </source>
</evidence>
<evidence type="ECO:0000313" key="3">
    <source>
        <dbReference type="Proteomes" id="UP000000626"/>
    </source>
</evidence>
<reference evidence="2 3" key="1">
    <citation type="journal article" date="2000" name="Nature">
        <title>Complete DNA sequence of a serogroup A strain of Neisseria meningitidis Z2491.</title>
        <authorList>
            <person name="Parkhill J."/>
            <person name="Achtman M."/>
            <person name="James K.D."/>
            <person name="Bentley S.D."/>
            <person name="Churcher C."/>
            <person name="Klee S.R."/>
            <person name="Morelli G."/>
            <person name="Basham D."/>
            <person name="Brown D."/>
            <person name="Chillingworth T."/>
            <person name="Davies R.M."/>
            <person name="Davis P."/>
            <person name="Devlin K."/>
            <person name="Feltwell T."/>
            <person name="Hamlin N."/>
            <person name="Holroyd S."/>
            <person name="Jagels K."/>
            <person name="Leather S."/>
            <person name="Moule S."/>
            <person name="Mungall K."/>
            <person name="Quail M.A."/>
            <person name="Rajandream M.A."/>
            <person name="Rutherford K.M."/>
            <person name="Simmonds M."/>
            <person name="Skelton J."/>
            <person name="Whitehead S."/>
            <person name="Spratt B.G."/>
            <person name="Barrell B.G."/>
        </authorList>
    </citation>
    <scope>NUCLEOTIDE SEQUENCE [LARGE SCALE GENOMIC DNA]</scope>
    <source>
        <strain evidence="3">DSM 15465 / Z2491</strain>
    </source>
</reference>
<keyword evidence="1" id="KW-0472">Membrane</keyword>
<proteinExistence type="predicted"/>
<feature type="transmembrane region" description="Helical" evidence="1">
    <location>
        <begin position="68"/>
        <end position="86"/>
    </location>
</feature>
<dbReference type="GeneID" id="93386593"/>
<protein>
    <submittedName>
        <fullName evidence="2">Uncharacterized protein</fullName>
    </submittedName>
</protein>
<dbReference type="RefSeq" id="WP_002246012.1">
    <property type="nucleotide sequence ID" value="NC_003116.1"/>
</dbReference>
<dbReference type="KEGG" id="nma:NMA0778"/>
<dbReference type="Proteomes" id="UP000000626">
    <property type="component" value="Chromosome"/>
</dbReference>
<organism evidence="2 3">
    <name type="scientific">Neisseria meningitidis serogroup A / serotype 4A (strain DSM 15465 / Z2491)</name>
    <dbReference type="NCBI Taxonomy" id="122587"/>
    <lineage>
        <taxon>Bacteria</taxon>
        <taxon>Pseudomonadati</taxon>
        <taxon>Pseudomonadota</taxon>
        <taxon>Betaproteobacteria</taxon>
        <taxon>Neisseriales</taxon>
        <taxon>Neisseriaceae</taxon>
        <taxon>Neisseria</taxon>
    </lineage>
</organism>
<gene>
    <name evidence="2" type="ordered locus">NMA0778</name>
</gene>
<accession>A0A0U1RHX3</accession>
<name>A0A0U1RHX3_NEIMA</name>
<sequence>MYYQVGNQCLEQNQAENVYFSLVVPKITEDGKIIKPEYNGKDWKIDGQIIKADLPKCDPSENLKDGMYIGWLIFGIVASVYFVTVIKRLLR</sequence>
<keyword evidence="1" id="KW-1133">Transmembrane helix</keyword>
<dbReference type="AlphaFoldDB" id="A0A0U1RHX3"/>
<dbReference type="HOGENOM" id="CLU_166884_0_0_4"/>
<dbReference type="EnsemblBacteria" id="CAM08025">
    <property type="protein sequence ID" value="CAM08025"/>
    <property type="gene ID" value="NMA0778"/>
</dbReference>
<dbReference type="EMBL" id="AL157959">
    <property type="protein sequence ID" value="CAM08025.1"/>
    <property type="molecule type" value="Genomic_DNA"/>
</dbReference>
<keyword evidence="1" id="KW-0812">Transmembrane</keyword>